<dbReference type="RefSeq" id="WP_258854551.1">
    <property type="nucleotide sequence ID" value="NZ_JANUGV010000001.1"/>
</dbReference>
<dbReference type="Proteomes" id="UP001205861">
    <property type="component" value="Unassembled WGS sequence"/>
</dbReference>
<gene>
    <name evidence="2" type="ORF">NX773_01055</name>
</gene>
<sequence>MMRRPAHLAAALALAAAHTLAHGQARESCDAGALRQDLYQNALQSIAEGRRSDASRELRCLIENEPQHAGAWLDLAMTQCALGHSEEAERLFATIETRFAPSRLTPGWEEMLRLIAEAREEGCNRWHPASAWSFTAGRGVDQNVNQGALSSTYISGGTDGPIVRELSSDFRPMHDQYSLLSGDYTRDITPNGTTGFAQYVVRRNDRLRQYDSASAFAGVDTPWRVGRWTLRGSAAVGLVTLGSRLYQRQLQLQARVTPPLPLPTGMQASVLTGFAYNEFLTLSNFNSNIWDTRAQLTWRRPNLFASASAGRLLDHALAARPGGDRHGWFGNLLVKRHLGGNLAGELSFTRQTWSSTSPYSPGLIDEVRAQGTNVARASLMYTLTRNQSIQLEGRVVRNRENISIFQYNSRQLQLSWQWQGF</sequence>
<accession>A0ABT2BEB4</accession>
<proteinExistence type="predicted"/>
<dbReference type="EMBL" id="JANUGV010000001">
    <property type="protein sequence ID" value="MCS0606751.1"/>
    <property type="molecule type" value="Genomic_DNA"/>
</dbReference>
<comment type="caution">
    <text evidence="2">The sequence shown here is derived from an EMBL/GenBank/DDBJ whole genome shotgun (WGS) entry which is preliminary data.</text>
</comment>
<protein>
    <submittedName>
        <fullName evidence="2">Tetratricopeptide repeat protein</fullName>
    </submittedName>
</protein>
<dbReference type="InterPro" id="IPR011990">
    <property type="entry name" value="TPR-like_helical_dom_sf"/>
</dbReference>
<feature type="signal peptide" evidence="1">
    <location>
        <begin position="1"/>
        <end position="21"/>
    </location>
</feature>
<keyword evidence="1" id="KW-0732">Signal</keyword>
<name>A0ABT2BEB4_9BURK</name>
<organism evidence="2 3">
    <name type="scientific">Massilia solisilvae</name>
    <dbReference type="NCBI Taxonomy" id="1811225"/>
    <lineage>
        <taxon>Bacteria</taxon>
        <taxon>Pseudomonadati</taxon>
        <taxon>Pseudomonadota</taxon>
        <taxon>Betaproteobacteria</taxon>
        <taxon>Burkholderiales</taxon>
        <taxon>Oxalobacteraceae</taxon>
        <taxon>Telluria group</taxon>
        <taxon>Massilia</taxon>
    </lineage>
</organism>
<reference evidence="2 3" key="1">
    <citation type="submission" date="2022-08" db="EMBL/GenBank/DDBJ databases">
        <title>Reclassification of Massilia species as members of the genera Telluria, Duganella, Pseudoduganella, Mokoshia gen. nov. and Zemynaea gen. nov. using orthogonal and non-orthogonal genome-based approaches.</title>
        <authorList>
            <person name="Bowman J.P."/>
        </authorList>
    </citation>
    <scope>NUCLEOTIDE SEQUENCE [LARGE SCALE GENOMIC DNA]</scope>
    <source>
        <strain evidence="2 3">JCM 31607</strain>
    </source>
</reference>
<evidence type="ECO:0000313" key="2">
    <source>
        <dbReference type="EMBL" id="MCS0606751.1"/>
    </source>
</evidence>
<keyword evidence="3" id="KW-1185">Reference proteome</keyword>
<feature type="chain" id="PRO_5045410835" evidence="1">
    <location>
        <begin position="22"/>
        <end position="421"/>
    </location>
</feature>
<dbReference type="Gene3D" id="1.25.40.10">
    <property type="entry name" value="Tetratricopeptide repeat domain"/>
    <property type="match status" value="1"/>
</dbReference>
<evidence type="ECO:0000313" key="3">
    <source>
        <dbReference type="Proteomes" id="UP001205861"/>
    </source>
</evidence>
<evidence type="ECO:0000256" key="1">
    <source>
        <dbReference type="SAM" id="SignalP"/>
    </source>
</evidence>